<comment type="cofactor">
    <cofactor evidence="11">
        <name>Zn(2+)</name>
        <dbReference type="ChEBI" id="CHEBI:29105"/>
    </cofactor>
    <text evidence="11">Binds 1 zinc ion per subunit.</text>
</comment>
<comment type="cofactor">
    <cofactor evidence="12">
        <name>Mn(2+)</name>
        <dbReference type="ChEBI" id="CHEBI:29035"/>
    </cofactor>
    <cofactor evidence="12">
        <name>Fe(2+)</name>
        <dbReference type="ChEBI" id="CHEBI:29033"/>
    </cofactor>
    <text evidence="12">Binds 1 Mn(2+) or Fe(2+) ion per subunit.</text>
</comment>
<dbReference type="InterPro" id="IPR043135">
    <property type="entry name" value="Fur_C"/>
</dbReference>
<sequence length="196" mass="21651">MKSDNHCQNDVYFGSFATAGRGTDISARDRACGAPLELQWGDSEVAGRRHDVERRSPAVSLQQQPAKEQRRTRQRAAVDEVLEETEDFISAQDLHAALRSRGMSVGLATVYRTLQTLADNGQVDVLHTSSGEAAYRRCARDEHHHHLVCRSCKATVEVAGPAVERWTRSVAKEHGYVDVAHTLEIFGLCPRCAAQA</sequence>
<evidence type="ECO:0000313" key="14">
    <source>
        <dbReference type="EMBL" id="NED99955.1"/>
    </source>
</evidence>
<evidence type="ECO:0000256" key="7">
    <source>
        <dbReference type="ARBA" id="ARBA00022833"/>
    </source>
</evidence>
<evidence type="ECO:0000256" key="5">
    <source>
        <dbReference type="ARBA" id="ARBA00022491"/>
    </source>
</evidence>
<gene>
    <name evidence="14" type="ORF">G1H10_07210</name>
</gene>
<evidence type="ECO:0000256" key="13">
    <source>
        <dbReference type="SAM" id="MobiDB-lite"/>
    </source>
</evidence>
<comment type="similarity">
    <text evidence="2">Belongs to the Fur family.</text>
</comment>
<evidence type="ECO:0000256" key="6">
    <source>
        <dbReference type="ARBA" id="ARBA00022723"/>
    </source>
</evidence>
<dbReference type="InterPro" id="IPR036388">
    <property type="entry name" value="WH-like_DNA-bd_sf"/>
</dbReference>
<evidence type="ECO:0000256" key="2">
    <source>
        <dbReference type="ARBA" id="ARBA00007957"/>
    </source>
</evidence>
<dbReference type="GO" id="GO:0045892">
    <property type="term" value="P:negative regulation of DNA-templated transcription"/>
    <property type="evidence" value="ECO:0007669"/>
    <property type="project" value="TreeGrafter"/>
</dbReference>
<proteinExistence type="inferred from homology"/>
<dbReference type="Proteomes" id="UP000475214">
    <property type="component" value="Unassembled WGS sequence"/>
</dbReference>
<evidence type="ECO:0000313" key="15">
    <source>
        <dbReference type="Proteomes" id="UP000475214"/>
    </source>
</evidence>
<evidence type="ECO:0000256" key="3">
    <source>
        <dbReference type="ARBA" id="ARBA00011738"/>
    </source>
</evidence>
<feature type="binding site" evidence="12">
    <location>
        <position position="164"/>
    </location>
    <ligand>
        <name>Fe cation</name>
        <dbReference type="ChEBI" id="CHEBI:24875"/>
    </ligand>
</feature>
<keyword evidence="5" id="KW-0678">Repressor</keyword>
<dbReference type="EMBL" id="JAAGOA010000004">
    <property type="protein sequence ID" value="NED99955.1"/>
    <property type="molecule type" value="Genomic_DNA"/>
</dbReference>
<dbReference type="SUPFAM" id="SSF46785">
    <property type="entry name" value="Winged helix' DNA-binding domain"/>
    <property type="match status" value="1"/>
</dbReference>
<dbReference type="GO" id="GO:0000976">
    <property type="term" value="F:transcription cis-regulatory region binding"/>
    <property type="evidence" value="ECO:0007669"/>
    <property type="project" value="TreeGrafter"/>
</dbReference>
<feature type="binding site" evidence="11">
    <location>
        <position position="149"/>
    </location>
    <ligand>
        <name>Zn(2+)</name>
        <dbReference type="ChEBI" id="CHEBI:29105"/>
    </ligand>
</feature>
<feature type="binding site" evidence="11">
    <location>
        <position position="152"/>
    </location>
    <ligand>
        <name>Zn(2+)</name>
        <dbReference type="ChEBI" id="CHEBI:29105"/>
    </ligand>
</feature>
<evidence type="ECO:0000256" key="9">
    <source>
        <dbReference type="ARBA" id="ARBA00023125"/>
    </source>
</evidence>
<dbReference type="GO" id="GO:0003700">
    <property type="term" value="F:DNA-binding transcription factor activity"/>
    <property type="evidence" value="ECO:0007669"/>
    <property type="project" value="InterPro"/>
</dbReference>
<dbReference type="FunFam" id="1.10.10.10:FF:000459">
    <property type="entry name" value="Ferric uptake regulation protein"/>
    <property type="match status" value="1"/>
</dbReference>
<evidence type="ECO:0000256" key="4">
    <source>
        <dbReference type="ARBA" id="ARBA00022490"/>
    </source>
</evidence>
<dbReference type="CDD" id="cd07153">
    <property type="entry name" value="Fur_like"/>
    <property type="match status" value="1"/>
</dbReference>
<keyword evidence="6 11" id="KW-0479">Metal-binding</keyword>
<dbReference type="AlphaFoldDB" id="A0A6L9S487"/>
<dbReference type="InterPro" id="IPR002481">
    <property type="entry name" value="FUR"/>
</dbReference>
<keyword evidence="8" id="KW-0805">Transcription regulation</keyword>
<feature type="compositionally biased region" description="Basic and acidic residues" evidence="13">
    <location>
        <begin position="47"/>
        <end position="56"/>
    </location>
</feature>
<feature type="region of interest" description="Disordered" evidence="13">
    <location>
        <begin position="47"/>
        <end position="72"/>
    </location>
</feature>
<dbReference type="Gene3D" id="3.30.1490.190">
    <property type="match status" value="1"/>
</dbReference>
<comment type="caution">
    <text evidence="14">The sequence shown here is derived from an EMBL/GenBank/DDBJ whole genome shotgun (WGS) entry which is preliminary data.</text>
</comment>
<reference evidence="14 15" key="1">
    <citation type="submission" date="2020-02" db="EMBL/GenBank/DDBJ databases">
        <authorList>
            <person name="Li X.-J."/>
            <person name="Han X.-M."/>
        </authorList>
    </citation>
    <scope>NUCLEOTIDE SEQUENCE [LARGE SCALE GENOMIC DNA]</scope>
    <source>
        <strain evidence="14 15">CCTCC AB 2017055</strain>
    </source>
</reference>
<name>A0A6L9S487_9ACTN</name>
<protein>
    <submittedName>
        <fullName evidence="14">Transcriptional repressor</fullName>
    </submittedName>
</protein>
<comment type="subcellular location">
    <subcellularLocation>
        <location evidence="1">Cytoplasm</location>
    </subcellularLocation>
</comment>
<dbReference type="InterPro" id="IPR036390">
    <property type="entry name" value="WH_DNA-bd_sf"/>
</dbReference>
<feature type="binding site" evidence="11">
    <location>
        <position position="189"/>
    </location>
    <ligand>
        <name>Zn(2+)</name>
        <dbReference type="ChEBI" id="CHEBI:29105"/>
    </ligand>
</feature>
<keyword evidence="15" id="KW-1185">Reference proteome</keyword>
<dbReference type="PANTHER" id="PTHR33202:SF2">
    <property type="entry name" value="FERRIC UPTAKE REGULATION PROTEIN"/>
    <property type="match status" value="1"/>
</dbReference>
<keyword evidence="4" id="KW-0963">Cytoplasm</keyword>
<feature type="binding site" evidence="11">
    <location>
        <position position="192"/>
    </location>
    <ligand>
        <name>Zn(2+)</name>
        <dbReference type="ChEBI" id="CHEBI:29105"/>
    </ligand>
</feature>
<dbReference type="GO" id="GO:1900376">
    <property type="term" value="P:regulation of secondary metabolite biosynthetic process"/>
    <property type="evidence" value="ECO:0007669"/>
    <property type="project" value="TreeGrafter"/>
</dbReference>
<dbReference type="GO" id="GO:0008270">
    <property type="term" value="F:zinc ion binding"/>
    <property type="evidence" value="ECO:0007669"/>
    <property type="project" value="TreeGrafter"/>
</dbReference>
<evidence type="ECO:0000256" key="10">
    <source>
        <dbReference type="ARBA" id="ARBA00023163"/>
    </source>
</evidence>
<evidence type="ECO:0000256" key="12">
    <source>
        <dbReference type="PIRSR" id="PIRSR602481-2"/>
    </source>
</evidence>
<feature type="binding site" evidence="12">
    <location>
        <position position="181"/>
    </location>
    <ligand>
        <name>Fe cation</name>
        <dbReference type="ChEBI" id="CHEBI:24875"/>
    </ligand>
</feature>
<dbReference type="GO" id="GO:0005829">
    <property type="term" value="C:cytosol"/>
    <property type="evidence" value="ECO:0007669"/>
    <property type="project" value="TreeGrafter"/>
</dbReference>
<feature type="binding site" evidence="12">
    <location>
        <position position="143"/>
    </location>
    <ligand>
        <name>Fe cation</name>
        <dbReference type="ChEBI" id="CHEBI:24875"/>
    </ligand>
</feature>
<keyword evidence="9" id="KW-0238">DNA-binding</keyword>
<dbReference type="Pfam" id="PF01475">
    <property type="entry name" value="FUR"/>
    <property type="match status" value="1"/>
</dbReference>
<keyword evidence="7 11" id="KW-0862">Zinc</keyword>
<dbReference type="Gene3D" id="1.10.10.10">
    <property type="entry name" value="Winged helix-like DNA-binding domain superfamily/Winged helix DNA-binding domain"/>
    <property type="match status" value="1"/>
</dbReference>
<comment type="subunit">
    <text evidence="3">Homodimer.</text>
</comment>
<keyword evidence="12" id="KW-0408">Iron</keyword>
<accession>A0A6L9S487</accession>
<keyword evidence="10" id="KW-0804">Transcription</keyword>
<evidence type="ECO:0000256" key="1">
    <source>
        <dbReference type="ARBA" id="ARBA00004496"/>
    </source>
</evidence>
<organism evidence="14 15">
    <name type="scientific">Phytoactinopolyspora halotolerans</name>
    <dbReference type="NCBI Taxonomy" id="1981512"/>
    <lineage>
        <taxon>Bacteria</taxon>
        <taxon>Bacillati</taxon>
        <taxon>Actinomycetota</taxon>
        <taxon>Actinomycetes</taxon>
        <taxon>Jiangellales</taxon>
        <taxon>Jiangellaceae</taxon>
        <taxon>Phytoactinopolyspora</taxon>
    </lineage>
</organism>
<evidence type="ECO:0000256" key="8">
    <source>
        <dbReference type="ARBA" id="ARBA00023015"/>
    </source>
</evidence>
<dbReference type="PANTHER" id="PTHR33202">
    <property type="entry name" value="ZINC UPTAKE REGULATION PROTEIN"/>
    <property type="match status" value="1"/>
</dbReference>
<evidence type="ECO:0000256" key="11">
    <source>
        <dbReference type="PIRSR" id="PIRSR602481-1"/>
    </source>
</evidence>